<dbReference type="SUPFAM" id="SSF53623">
    <property type="entry name" value="MurD-like peptide ligases, catalytic domain"/>
    <property type="match status" value="1"/>
</dbReference>
<feature type="binding site" evidence="13">
    <location>
        <position position="42"/>
    </location>
    <ligand>
        <name>UDP-N-acetyl-alpha-D-muramoyl-L-alanyl-D-glutamate</name>
        <dbReference type="ChEBI" id="CHEBI:83900"/>
    </ligand>
</feature>
<evidence type="ECO:0000256" key="2">
    <source>
        <dbReference type="ARBA" id="ARBA00022618"/>
    </source>
</evidence>
<evidence type="ECO:0000256" key="11">
    <source>
        <dbReference type="ARBA" id="ARBA00076158"/>
    </source>
</evidence>
<evidence type="ECO:0000259" key="16">
    <source>
        <dbReference type="Pfam" id="PF02875"/>
    </source>
</evidence>
<dbReference type="FunFam" id="3.90.190.20:FF:000006">
    <property type="entry name" value="UDP-N-acetylmuramoyl-L-alanyl-D-glutamate--2,6-diaminopimelate ligase"/>
    <property type="match status" value="1"/>
</dbReference>
<dbReference type="InterPro" id="IPR005761">
    <property type="entry name" value="UDP-N-AcMur-Glu-dNH2Pim_ligase"/>
</dbReference>
<feature type="binding site" evidence="13">
    <location>
        <begin position="129"/>
        <end position="135"/>
    </location>
    <ligand>
        <name>ATP</name>
        <dbReference type="ChEBI" id="CHEBI:30616"/>
    </ligand>
</feature>
<dbReference type="GO" id="GO:0009252">
    <property type="term" value="P:peptidoglycan biosynthetic process"/>
    <property type="evidence" value="ECO:0007669"/>
    <property type="project" value="UniProtKB-UniRule"/>
</dbReference>
<evidence type="ECO:0000313" key="18">
    <source>
        <dbReference type="EMBL" id="PSJ46682.1"/>
    </source>
</evidence>
<dbReference type="SUPFAM" id="SSF63418">
    <property type="entry name" value="MurE/MurF N-terminal domain"/>
    <property type="match status" value="1"/>
</dbReference>
<evidence type="ECO:0000256" key="3">
    <source>
        <dbReference type="ARBA" id="ARBA00022960"/>
    </source>
</evidence>
<dbReference type="InterPro" id="IPR000713">
    <property type="entry name" value="Mur_ligase_N"/>
</dbReference>
<feature type="binding site" evidence="13">
    <location>
        <begin position="171"/>
        <end position="172"/>
    </location>
    <ligand>
        <name>UDP-N-acetyl-alpha-D-muramoyl-L-alanyl-D-glutamate</name>
        <dbReference type="ChEBI" id="CHEBI:83900"/>
    </ligand>
</feature>
<dbReference type="Proteomes" id="UP000240243">
    <property type="component" value="Unassembled WGS sequence"/>
</dbReference>
<evidence type="ECO:0000256" key="5">
    <source>
        <dbReference type="ARBA" id="ARBA00023306"/>
    </source>
</evidence>
<proteinExistence type="inferred from homology"/>
<dbReference type="InterPro" id="IPR036565">
    <property type="entry name" value="Mur-like_cat_sf"/>
</dbReference>
<evidence type="ECO:0000256" key="12">
    <source>
        <dbReference type="ARBA" id="ARBA00081560"/>
    </source>
</evidence>
<evidence type="ECO:0000256" key="7">
    <source>
        <dbReference type="ARBA" id="ARBA00050251"/>
    </source>
</evidence>
<feature type="binding site" evidence="13">
    <location>
        <position position="198"/>
    </location>
    <ligand>
        <name>UDP-N-acetyl-alpha-D-muramoyl-L-alanyl-D-glutamate</name>
        <dbReference type="ChEBI" id="CHEBI:83900"/>
    </ligand>
</feature>
<dbReference type="GO" id="GO:0008360">
    <property type="term" value="P:regulation of cell shape"/>
    <property type="evidence" value="ECO:0007669"/>
    <property type="project" value="UniProtKB-KW"/>
</dbReference>
<dbReference type="NCBIfam" id="TIGR01085">
    <property type="entry name" value="murE"/>
    <property type="match status" value="1"/>
</dbReference>
<keyword evidence="13" id="KW-0067">ATP-binding</keyword>
<dbReference type="GO" id="GO:0000287">
    <property type="term" value="F:magnesium ion binding"/>
    <property type="evidence" value="ECO:0007669"/>
    <property type="project" value="UniProtKB-UniRule"/>
</dbReference>
<keyword evidence="13 18" id="KW-0436">Ligase</keyword>
<dbReference type="GO" id="GO:0005737">
    <property type="term" value="C:cytoplasm"/>
    <property type="evidence" value="ECO:0007669"/>
    <property type="project" value="UniProtKB-SubCell"/>
</dbReference>
<evidence type="ECO:0000256" key="10">
    <source>
        <dbReference type="ARBA" id="ARBA00075482"/>
    </source>
</evidence>
<dbReference type="InterPro" id="IPR013221">
    <property type="entry name" value="Mur_ligase_cen"/>
</dbReference>
<dbReference type="AlphaFoldDB" id="A0A2P7R930"/>
<evidence type="ECO:0000313" key="19">
    <source>
        <dbReference type="Proteomes" id="UP000240243"/>
    </source>
</evidence>
<dbReference type="Gene3D" id="3.40.1390.10">
    <property type="entry name" value="MurE/MurF, N-terminal domain"/>
    <property type="match status" value="1"/>
</dbReference>
<evidence type="ECO:0000256" key="9">
    <source>
        <dbReference type="ARBA" id="ARBA00072883"/>
    </source>
</evidence>
<keyword evidence="5 13" id="KW-0131">Cell cycle</keyword>
<feature type="domain" description="Mur ligase central" evidence="17">
    <location>
        <begin position="127"/>
        <end position="329"/>
    </location>
</feature>
<name>A0A2P7R930_9GAMM</name>
<comment type="subcellular location">
    <subcellularLocation>
        <location evidence="13 14">Cytoplasm</location>
    </subcellularLocation>
</comment>
<dbReference type="NCBIfam" id="NF001126">
    <property type="entry name" value="PRK00139.1-4"/>
    <property type="match status" value="1"/>
</dbReference>
<dbReference type="NCBIfam" id="NF001123">
    <property type="entry name" value="PRK00139.1-1"/>
    <property type="match status" value="1"/>
</dbReference>
<dbReference type="OrthoDB" id="9800958at2"/>
<feature type="binding site" evidence="13">
    <location>
        <position position="480"/>
    </location>
    <ligand>
        <name>meso-2,6-diaminopimelate</name>
        <dbReference type="ChEBI" id="CHEBI:57791"/>
    </ligand>
</feature>
<feature type="modified residue" description="N6-carboxylysine" evidence="13">
    <location>
        <position position="238"/>
    </location>
</feature>
<dbReference type="Pfam" id="PF02875">
    <property type="entry name" value="Mur_ligase_C"/>
    <property type="match status" value="1"/>
</dbReference>
<sequence length="506" mass="54601">MRRPKNNSNWPDRRRPLALTLRDLAVPLGLSAPAVGITAITLDSRAVTPGCLFIAVRGYSVDGRHFIEQALVAGAAAVMFEVEHPEQAGLDHRDHRRLGVYRLPQSLSLLAGVFYGDPSHQLQLIGVTGTNGKSTVTQLIANWSCLLGTRAGVMGTLGNGLYGRLQQMVNTTGSALEVQQQLAAQLAAGAKRVAMEVSSHGLHQHRVAALDFDVAVFTNLSRDHLDYHGTMAEYGEAKRQLFEQCTRTRVINADDTLGRRWLRRYPEAIAYSLHGRLVDFGGRQLVAETVHFYGDGLKVTINSDWGNGVLSAPLMGRFNVANLLAAMASLLALGESFEQLLATAPQLSGVAGRMEPFSADGKPLVVVDYAHTPDALEQVLQALRQHCHGQLWCLVGCGGDRDKGKRPLMAAAAEAGADRLILTDDNPRTEPAGAIIQDMRQGLSDPDAALVIHQRAEAIAHAIAQAKTDDIILVAGKGHEDYQIVGTNKHHYSDRETVAALLGTVA</sequence>
<keyword evidence="13" id="KW-0963">Cytoplasm</keyword>
<feature type="binding site" evidence="13">
    <location>
        <begin position="425"/>
        <end position="428"/>
    </location>
    <ligand>
        <name>meso-2,6-diaminopimelate</name>
        <dbReference type="ChEBI" id="CHEBI:57791"/>
    </ligand>
</feature>
<reference evidence="18 19" key="1">
    <citation type="submission" date="2018-03" db="EMBL/GenBank/DDBJ databases">
        <title>The draft genome of Zobellella sp. 59N8.</title>
        <authorList>
            <person name="Liu L."/>
            <person name="Li L."/>
            <person name="Zhang X."/>
            <person name="Liang L."/>
            <person name="Wang T."/>
        </authorList>
    </citation>
    <scope>NUCLEOTIDE SEQUENCE [LARGE SCALE GENOMIC DNA]</scope>
    <source>
        <strain evidence="18 19">59N8</strain>
    </source>
</reference>
<dbReference type="PANTHER" id="PTHR23135">
    <property type="entry name" value="MUR LIGASE FAMILY MEMBER"/>
    <property type="match status" value="1"/>
</dbReference>
<protein>
    <recommendedName>
        <fullName evidence="9 13">UDP-N-acetylmuramoyl-L-alanyl-D-glutamate--2,6-diaminopimelate ligase</fullName>
        <ecNumber evidence="8 13">6.3.2.13</ecNumber>
    </recommendedName>
    <alternativeName>
        <fullName evidence="10 13">Meso-A2pm-adding enzyme</fullName>
    </alternativeName>
    <alternativeName>
        <fullName evidence="11 13">Meso-diaminopimelate-adding enzyme</fullName>
    </alternativeName>
    <alternativeName>
        <fullName evidence="12 13">UDP-MurNAc-L-Ala-D-Glu:meso-diaminopimelate ligase</fullName>
    </alternativeName>
    <alternativeName>
        <fullName evidence="13">UDP-MurNAc-tripeptide synthetase</fullName>
    </alternativeName>
    <alternativeName>
        <fullName evidence="13">UDP-N-acetylmuramyl-tripeptide synthetase</fullName>
    </alternativeName>
</protein>
<gene>
    <name evidence="13" type="primary">murE</name>
    <name evidence="18" type="ORF">C7H85_08715</name>
</gene>
<keyword evidence="13" id="KW-0460">Magnesium</keyword>
<comment type="cofactor">
    <cofactor evidence="13">
        <name>Mg(2+)</name>
        <dbReference type="ChEBI" id="CHEBI:18420"/>
    </cofactor>
</comment>
<comment type="similarity">
    <text evidence="1 13">Belongs to the MurCDEF family. MurE subfamily.</text>
</comment>
<keyword evidence="13" id="KW-0547">Nucleotide-binding</keyword>
<dbReference type="Gene3D" id="3.90.190.20">
    <property type="entry name" value="Mur ligase, C-terminal domain"/>
    <property type="match status" value="1"/>
</dbReference>
<evidence type="ECO:0000256" key="8">
    <source>
        <dbReference type="ARBA" id="ARBA00066633"/>
    </source>
</evidence>
<evidence type="ECO:0000256" key="1">
    <source>
        <dbReference type="ARBA" id="ARBA00005898"/>
    </source>
</evidence>
<comment type="pathway">
    <text evidence="13 14">Cell wall biogenesis; peptidoglycan biosynthesis.</text>
</comment>
<dbReference type="GO" id="GO:0071555">
    <property type="term" value="P:cell wall organization"/>
    <property type="evidence" value="ECO:0007669"/>
    <property type="project" value="UniProtKB-KW"/>
</dbReference>
<evidence type="ECO:0000259" key="15">
    <source>
        <dbReference type="Pfam" id="PF01225"/>
    </source>
</evidence>
<dbReference type="Pfam" id="PF08245">
    <property type="entry name" value="Mur_ligase_M"/>
    <property type="match status" value="1"/>
</dbReference>
<comment type="catalytic activity">
    <reaction evidence="7 13">
        <text>UDP-N-acetyl-alpha-D-muramoyl-L-alanyl-D-glutamate + meso-2,6-diaminopimelate + ATP = UDP-N-acetyl-alpha-D-muramoyl-L-alanyl-gamma-D-glutamyl-meso-2,6-diaminopimelate + ADP + phosphate + H(+)</text>
        <dbReference type="Rhea" id="RHEA:23676"/>
        <dbReference type="ChEBI" id="CHEBI:15378"/>
        <dbReference type="ChEBI" id="CHEBI:30616"/>
        <dbReference type="ChEBI" id="CHEBI:43474"/>
        <dbReference type="ChEBI" id="CHEBI:57791"/>
        <dbReference type="ChEBI" id="CHEBI:83900"/>
        <dbReference type="ChEBI" id="CHEBI:83905"/>
        <dbReference type="ChEBI" id="CHEBI:456216"/>
        <dbReference type="EC" id="6.3.2.13"/>
    </reaction>
</comment>
<feature type="domain" description="Mur ligase N-terminal catalytic" evidence="15">
    <location>
        <begin position="37"/>
        <end position="114"/>
    </location>
</feature>
<feature type="binding site" evidence="13">
    <location>
        <position position="401"/>
    </location>
    <ligand>
        <name>meso-2,6-diaminopimelate</name>
        <dbReference type="ChEBI" id="CHEBI:57791"/>
    </ligand>
</feature>
<accession>A0A2P7R930</accession>
<feature type="binding site" evidence="13">
    <location>
        <position position="206"/>
    </location>
    <ligand>
        <name>UDP-N-acetyl-alpha-D-muramoyl-L-alanyl-D-glutamate</name>
        <dbReference type="ChEBI" id="CHEBI:83900"/>
    </ligand>
</feature>
<keyword evidence="3 13" id="KW-0133">Cell shape</keyword>
<evidence type="ECO:0000256" key="13">
    <source>
        <dbReference type="HAMAP-Rule" id="MF_00208"/>
    </source>
</evidence>
<dbReference type="GO" id="GO:0051301">
    <property type="term" value="P:cell division"/>
    <property type="evidence" value="ECO:0007669"/>
    <property type="project" value="UniProtKB-KW"/>
</dbReference>
<dbReference type="GO" id="GO:0008765">
    <property type="term" value="F:UDP-N-acetylmuramoylalanyl-D-glutamate-2,6-diaminopimelate ligase activity"/>
    <property type="evidence" value="ECO:0007669"/>
    <property type="project" value="UniProtKB-UniRule"/>
</dbReference>
<feature type="binding site" evidence="13">
    <location>
        <position position="170"/>
    </location>
    <ligand>
        <name>UDP-N-acetyl-alpha-D-muramoyl-L-alanyl-D-glutamate</name>
        <dbReference type="ChEBI" id="CHEBI:83900"/>
    </ligand>
</feature>
<feature type="short sequence motif" description="Meso-diaminopimelate recognition motif" evidence="13">
    <location>
        <begin position="425"/>
        <end position="428"/>
    </location>
</feature>
<dbReference type="InterPro" id="IPR036615">
    <property type="entry name" value="Mur_ligase_C_dom_sf"/>
</dbReference>
<dbReference type="EMBL" id="PXYG01000002">
    <property type="protein sequence ID" value="PSJ46682.1"/>
    <property type="molecule type" value="Genomic_DNA"/>
</dbReference>
<feature type="binding site" evidence="13">
    <location>
        <position position="204"/>
    </location>
    <ligand>
        <name>UDP-N-acetyl-alpha-D-muramoyl-L-alanyl-D-glutamate</name>
        <dbReference type="ChEBI" id="CHEBI:83900"/>
    </ligand>
</feature>
<dbReference type="Gene3D" id="3.40.1190.10">
    <property type="entry name" value="Mur-like, catalytic domain"/>
    <property type="match status" value="1"/>
</dbReference>
<dbReference type="UniPathway" id="UPA00219"/>
<keyword evidence="6 13" id="KW-0961">Cell wall biogenesis/degradation</keyword>
<dbReference type="Pfam" id="PF01225">
    <property type="entry name" value="Mur_ligase"/>
    <property type="match status" value="1"/>
</dbReference>
<dbReference type="PANTHER" id="PTHR23135:SF4">
    <property type="entry name" value="UDP-N-ACETYLMURAMOYL-L-ALANYL-D-GLUTAMATE--2,6-DIAMINOPIMELATE LIGASE MURE HOMOLOG, CHLOROPLASTIC"/>
    <property type="match status" value="1"/>
</dbReference>
<dbReference type="InterPro" id="IPR004101">
    <property type="entry name" value="Mur_ligase_C"/>
</dbReference>
<evidence type="ECO:0000256" key="4">
    <source>
        <dbReference type="ARBA" id="ARBA00022984"/>
    </source>
</evidence>
<dbReference type="InterPro" id="IPR035911">
    <property type="entry name" value="MurE/MurF_N"/>
</dbReference>
<comment type="caution">
    <text evidence="18">The sequence shown here is derived from an EMBL/GenBank/DDBJ whole genome shotgun (WGS) entry which is preliminary data.</text>
</comment>
<feature type="domain" description="Mur ligase C-terminal" evidence="16">
    <location>
        <begin position="352"/>
        <end position="478"/>
    </location>
</feature>
<feature type="binding site" evidence="13">
    <location>
        <position position="44"/>
    </location>
    <ligand>
        <name>UDP-N-acetyl-alpha-D-muramoyl-L-alanyl-D-glutamate</name>
        <dbReference type="ChEBI" id="CHEBI:83900"/>
    </ligand>
</feature>
<keyword evidence="4 13" id="KW-0573">Peptidoglycan synthesis</keyword>
<dbReference type="GO" id="GO:0005524">
    <property type="term" value="F:ATP binding"/>
    <property type="evidence" value="ECO:0007669"/>
    <property type="project" value="UniProtKB-UniRule"/>
</dbReference>
<evidence type="ECO:0000259" key="17">
    <source>
        <dbReference type="Pfam" id="PF08245"/>
    </source>
</evidence>
<dbReference type="HAMAP" id="MF_00208">
    <property type="entry name" value="MurE"/>
    <property type="match status" value="1"/>
</dbReference>
<feature type="binding site" evidence="13">
    <location>
        <position position="476"/>
    </location>
    <ligand>
        <name>meso-2,6-diaminopimelate</name>
        <dbReference type="ChEBI" id="CHEBI:57791"/>
    </ligand>
</feature>
<comment type="caution">
    <text evidence="13">Lacks conserved residue(s) required for the propagation of feature annotation.</text>
</comment>
<keyword evidence="19" id="KW-1185">Reference proteome</keyword>
<keyword evidence="2 13" id="KW-0132">Cell division</keyword>
<organism evidence="18 19">
    <name type="scientific">Zobellella endophytica</name>
    <dbReference type="NCBI Taxonomy" id="2116700"/>
    <lineage>
        <taxon>Bacteria</taxon>
        <taxon>Pseudomonadati</taxon>
        <taxon>Pseudomonadota</taxon>
        <taxon>Gammaproteobacteria</taxon>
        <taxon>Aeromonadales</taxon>
        <taxon>Aeromonadaceae</taxon>
        <taxon>Zobellella</taxon>
    </lineage>
</organism>
<comment type="function">
    <text evidence="13">Catalyzes the addition of meso-diaminopimelic acid to the nucleotide precursor UDP-N-acetylmuramoyl-L-alanyl-D-glutamate (UMAG) in the biosynthesis of bacterial cell-wall peptidoglycan.</text>
</comment>
<evidence type="ECO:0000256" key="6">
    <source>
        <dbReference type="ARBA" id="ARBA00023316"/>
    </source>
</evidence>
<dbReference type="SUPFAM" id="SSF53244">
    <property type="entry name" value="MurD-like peptide ligases, peptide-binding domain"/>
    <property type="match status" value="1"/>
</dbReference>
<evidence type="ECO:0000256" key="14">
    <source>
        <dbReference type="RuleBase" id="RU004135"/>
    </source>
</evidence>
<comment type="PTM">
    <text evidence="13">Carboxylation is probably crucial for Mg(2+) binding and, consequently, for the gamma-phosphate positioning of ATP.</text>
</comment>
<dbReference type="EC" id="6.3.2.13" evidence="8 13"/>